<keyword evidence="2" id="KW-0808">Transferase</keyword>
<evidence type="ECO:0000256" key="5">
    <source>
        <dbReference type="ARBA" id="ARBA00034489"/>
    </source>
</evidence>
<reference evidence="8" key="1">
    <citation type="journal article" date="2018" name="DNA Res.">
        <title>Multiple hybrid de novo genome assembly of finger millet, an orphan allotetraploid crop.</title>
        <authorList>
            <person name="Hatakeyama M."/>
            <person name="Aluri S."/>
            <person name="Balachadran M.T."/>
            <person name="Sivarajan S.R."/>
            <person name="Patrignani A."/>
            <person name="Gruter S."/>
            <person name="Poveda L."/>
            <person name="Shimizu-Inatsugi R."/>
            <person name="Baeten J."/>
            <person name="Francoijs K.J."/>
            <person name="Nataraja K.N."/>
            <person name="Reddy Y.A.N."/>
            <person name="Phadnis S."/>
            <person name="Ravikumar R.L."/>
            <person name="Schlapbach R."/>
            <person name="Sreeman S.M."/>
            <person name="Shimizu K.K."/>
        </authorList>
    </citation>
    <scope>NUCLEOTIDE SEQUENCE</scope>
</reference>
<evidence type="ECO:0000313" key="8">
    <source>
        <dbReference type="EMBL" id="GJM95748.1"/>
    </source>
</evidence>
<comment type="similarity">
    <text evidence="5">Belongs to the TDD superfamily. DTWD2 family.</text>
</comment>
<evidence type="ECO:0000256" key="2">
    <source>
        <dbReference type="ARBA" id="ARBA00022679"/>
    </source>
</evidence>
<proteinExistence type="inferred from homology"/>
<gene>
    <name evidence="8" type="primary">ga12526</name>
    <name evidence="8" type="ORF">PR202_ga12526</name>
</gene>
<comment type="caution">
    <text evidence="8">The sequence shown here is derived from an EMBL/GenBank/DDBJ whole genome shotgun (WGS) entry which is preliminary data.</text>
</comment>
<dbReference type="GO" id="GO:0016432">
    <property type="term" value="F:tRNA-uridine aminocarboxypropyltransferase activity"/>
    <property type="evidence" value="ECO:0007669"/>
    <property type="project" value="UniProtKB-EC"/>
</dbReference>
<name>A0AAV5CBU8_ELECO</name>
<evidence type="ECO:0000313" key="9">
    <source>
        <dbReference type="Proteomes" id="UP001054889"/>
    </source>
</evidence>
<dbReference type="AlphaFoldDB" id="A0AAV5CBU8"/>
<dbReference type="Proteomes" id="UP001054889">
    <property type="component" value="Unassembled WGS sequence"/>
</dbReference>
<organism evidence="8 9">
    <name type="scientific">Eleusine coracana subsp. coracana</name>
    <dbReference type="NCBI Taxonomy" id="191504"/>
    <lineage>
        <taxon>Eukaryota</taxon>
        <taxon>Viridiplantae</taxon>
        <taxon>Streptophyta</taxon>
        <taxon>Embryophyta</taxon>
        <taxon>Tracheophyta</taxon>
        <taxon>Spermatophyta</taxon>
        <taxon>Magnoliopsida</taxon>
        <taxon>Liliopsida</taxon>
        <taxon>Poales</taxon>
        <taxon>Poaceae</taxon>
        <taxon>PACMAD clade</taxon>
        <taxon>Chloridoideae</taxon>
        <taxon>Cynodonteae</taxon>
        <taxon>Eleusininae</taxon>
        <taxon>Eleusine</taxon>
    </lineage>
</organism>
<dbReference type="PANTHER" id="PTHR21392">
    <property type="entry name" value="TRNA-URIDINE AMINOCARBOXYPROPYLTRANSFERASE 2"/>
    <property type="match status" value="1"/>
</dbReference>
<sequence length="478" mass="51993">MAAANQSDSHRREPGQRRPMCDVCTKPLRLCLCGRLRSPPVDTAVGVTVLQHAMEAHHPLNSIRVARLGLRNLAVAQVTDVNHCARFVLTTLGADGGATASDLQGGIAGPVAGAASIGNEGELASYPDGICVQSARKICAAHSLEKTEPNACGDLGMEVARLGGSNEKLDIGDVHDDVLVAEIDSLGCGYNSGVSFGLKKCYGQPPDFVWSRSAKNQSENYDVDAVHGGSDHGSESEMGSTYNANGNFSCVLENGFETNGTTLHSNGVGNNKENISSVGQHWTREKIDKCTIAYTEKELHIDIERGVKPKIRWLSRGPLGQAAVSNGFVVTKIQMKKSKITGEVTEFEEFSITIPPKSALLFPCQRAINIDASGCQVQHLIVLDGTWAKAQRMYHENPWLQLLPHVKLESERVSLYSEVRHEPRAGCLSTIESIVVAMRKLREDSKGLDNLLDVFESMIADQRRCKDENCKQKQQFQS</sequence>
<dbReference type="SMART" id="SM01144">
    <property type="entry name" value="DTW"/>
    <property type="match status" value="1"/>
</dbReference>
<comment type="catalytic activity">
    <reaction evidence="6">
        <text>a uridine in tRNA + S-adenosyl-L-methionine = a 3-[(3S)-3-amino-3-carboxypropyl]uridine in tRNA + S-methyl-5'-thioadenosine + H(+)</text>
        <dbReference type="Rhea" id="RHEA:62432"/>
        <dbReference type="Rhea" id="RHEA-COMP:13339"/>
        <dbReference type="Rhea" id="RHEA-COMP:16092"/>
        <dbReference type="ChEBI" id="CHEBI:15378"/>
        <dbReference type="ChEBI" id="CHEBI:17509"/>
        <dbReference type="ChEBI" id="CHEBI:59789"/>
        <dbReference type="ChEBI" id="CHEBI:65315"/>
        <dbReference type="ChEBI" id="CHEBI:82930"/>
        <dbReference type="EC" id="2.5.1.25"/>
    </reaction>
</comment>
<dbReference type="GO" id="GO:0008033">
    <property type="term" value="P:tRNA processing"/>
    <property type="evidence" value="ECO:0007669"/>
    <property type="project" value="UniProtKB-KW"/>
</dbReference>
<feature type="domain" description="DTW" evidence="7">
    <location>
        <begin position="17"/>
        <end position="467"/>
    </location>
</feature>
<reference evidence="8" key="2">
    <citation type="submission" date="2021-12" db="EMBL/GenBank/DDBJ databases">
        <title>Resequencing data analysis of finger millet.</title>
        <authorList>
            <person name="Hatakeyama M."/>
            <person name="Aluri S."/>
            <person name="Balachadran M.T."/>
            <person name="Sivarajan S.R."/>
            <person name="Poveda L."/>
            <person name="Shimizu-Inatsugi R."/>
            <person name="Schlapbach R."/>
            <person name="Sreeman S.M."/>
            <person name="Shimizu K.K."/>
        </authorList>
    </citation>
    <scope>NUCLEOTIDE SEQUENCE</scope>
</reference>
<evidence type="ECO:0000256" key="4">
    <source>
        <dbReference type="ARBA" id="ARBA00022694"/>
    </source>
</evidence>
<evidence type="ECO:0000256" key="3">
    <source>
        <dbReference type="ARBA" id="ARBA00022691"/>
    </source>
</evidence>
<dbReference type="Pfam" id="PF03942">
    <property type="entry name" value="DTW"/>
    <property type="match status" value="1"/>
</dbReference>
<keyword evidence="3" id="KW-0949">S-adenosyl-L-methionine</keyword>
<protein>
    <recommendedName>
        <fullName evidence="1">tRNA-uridine aminocarboxypropyltransferase</fullName>
        <ecNumber evidence="1">2.5.1.25</ecNumber>
    </recommendedName>
</protein>
<evidence type="ECO:0000256" key="6">
    <source>
        <dbReference type="ARBA" id="ARBA00048718"/>
    </source>
</evidence>
<evidence type="ECO:0000256" key="1">
    <source>
        <dbReference type="ARBA" id="ARBA00012386"/>
    </source>
</evidence>
<accession>A0AAV5CBU8</accession>
<keyword evidence="9" id="KW-1185">Reference proteome</keyword>
<keyword evidence="4" id="KW-0819">tRNA processing</keyword>
<dbReference type="EC" id="2.5.1.25" evidence="1"/>
<dbReference type="EMBL" id="BQKI01000006">
    <property type="protein sequence ID" value="GJM95748.1"/>
    <property type="molecule type" value="Genomic_DNA"/>
</dbReference>
<evidence type="ECO:0000259" key="7">
    <source>
        <dbReference type="SMART" id="SM01144"/>
    </source>
</evidence>
<dbReference type="PANTHER" id="PTHR21392:SF0">
    <property type="entry name" value="TRNA-URIDINE AMINOCARBOXYPROPYLTRANSFERASE 2"/>
    <property type="match status" value="1"/>
</dbReference>
<dbReference type="InterPro" id="IPR039262">
    <property type="entry name" value="DTWD2/TAPT"/>
</dbReference>
<dbReference type="InterPro" id="IPR005636">
    <property type="entry name" value="DTW"/>
</dbReference>